<dbReference type="PIRSF" id="PIRSF500154">
    <property type="entry name" value="RPB6"/>
    <property type="match status" value="1"/>
</dbReference>
<dbReference type="GO" id="GO:0005666">
    <property type="term" value="C:RNA polymerase III complex"/>
    <property type="evidence" value="ECO:0007669"/>
    <property type="project" value="TreeGrafter"/>
</dbReference>
<keyword evidence="6" id="KW-0808">Transferase</keyword>
<dbReference type="PANTHER" id="PTHR47227">
    <property type="entry name" value="DNA-DIRECTED RNA POLYMERASE SUBUNIT K"/>
    <property type="match status" value="1"/>
</dbReference>
<dbReference type="SUPFAM" id="SSF63562">
    <property type="entry name" value="RPB6/omega subunit-like"/>
    <property type="match status" value="1"/>
</dbReference>
<evidence type="ECO:0000313" key="7">
    <source>
        <dbReference type="Proteomes" id="UP000515308"/>
    </source>
</evidence>
<dbReference type="PANTHER" id="PTHR47227:SF5">
    <property type="entry name" value="DNA-DIRECTED RNA POLYMERASES I, II, AND III SUBUNIT RPABC2"/>
    <property type="match status" value="1"/>
</dbReference>
<keyword evidence="2 6" id="KW-0240">DNA-directed RNA polymerase</keyword>
<dbReference type="Pfam" id="PF01192">
    <property type="entry name" value="RNA_pol_Rpb6"/>
    <property type="match status" value="1"/>
</dbReference>
<evidence type="ECO:0000256" key="2">
    <source>
        <dbReference type="ARBA" id="ARBA00022478"/>
    </source>
</evidence>
<dbReference type="GO" id="GO:0006366">
    <property type="term" value="P:transcription by RNA polymerase II"/>
    <property type="evidence" value="ECO:0007669"/>
    <property type="project" value="TreeGrafter"/>
</dbReference>
<dbReference type="GO" id="GO:0005736">
    <property type="term" value="C:RNA polymerase I complex"/>
    <property type="evidence" value="ECO:0007669"/>
    <property type="project" value="TreeGrafter"/>
</dbReference>
<dbReference type="GO" id="GO:0003899">
    <property type="term" value="F:DNA-directed RNA polymerase activity"/>
    <property type="evidence" value="ECO:0007669"/>
    <property type="project" value="UniProtKB-EC"/>
</dbReference>
<dbReference type="InterPro" id="IPR006111">
    <property type="entry name" value="Rpo6/Rpb6"/>
</dbReference>
<reference evidence="6 7" key="1">
    <citation type="submission" date="2020-08" db="EMBL/GenBank/DDBJ databases">
        <authorList>
            <person name="Ramaprasad A."/>
        </authorList>
    </citation>
    <scope>NUCLEOTIDE SEQUENCE [LARGE SCALE GENOMIC DNA]</scope>
</reference>
<evidence type="ECO:0000313" key="6">
    <source>
        <dbReference type="EMBL" id="CAD2085999.1"/>
    </source>
</evidence>
<organism evidence="6 7">
    <name type="scientific">Plasmodium vinckei lentum</name>
    <dbReference type="NCBI Taxonomy" id="138297"/>
    <lineage>
        <taxon>Eukaryota</taxon>
        <taxon>Sar</taxon>
        <taxon>Alveolata</taxon>
        <taxon>Apicomplexa</taxon>
        <taxon>Aconoidasida</taxon>
        <taxon>Haemosporida</taxon>
        <taxon>Plasmodiidae</taxon>
        <taxon>Plasmodium</taxon>
        <taxon>Plasmodium (Vinckeia)</taxon>
    </lineage>
</organism>
<dbReference type="SMART" id="SM01409">
    <property type="entry name" value="RNA_pol_Rpb6"/>
    <property type="match status" value="1"/>
</dbReference>
<dbReference type="Proteomes" id="UP000515308">
    <property type="component" value="Chromosome PVLDE_04"/>
</dbReference>
<dbReference type="VEuPathDB" id="PlasmoDB:PVLDE_0400410"/>
<protein>
    <submittedName>
        <fullName evidence="6">DNA-directed RNA polymerases I, II, and III subunit RPABC2, putative</fullName>
        <ecNumber evidence="6">2.7.7.6</ecNumber>
    </submittedName>
</protein>
<keyword evidence="4" id="KW-0539">Nucleus</keyword>
<evidence type="ECO:0000256" key="5">
    <source>
        <dbReference type="ARBA" id="ARBA00025773"/>
    </source>
</evidence>
<sequence>MKGLKIVKTKKKSIIAVIYKNKNGILRVNVVKLNNKLDLYNDNYGNDEDDFMGDEFGQGVDSDEGENYENDIDIIADNQIKKEKYDYENCEGNEENIRITSPYLTKYEKARIIGTRALQISLNAPLTIPIETQNDKSNGKSDYDNYLNNDPLVIAERELYNKSIPFILRRYLPNGSYEDWRLDELIID</sequence>
<dbReference type="AlphaFoldDB" id="A0A6V7RVC8"/>
<name>A0A6V7RVC8_PLAVN</name>
<comment type="subcellular location">
    <subcellularLocation>
        <location evidence="1">Nucleus</location>
    </subcellularLocation>
</comment>
<dbReference type="EC" id="2.7.7.6" evidence="6"/>
<keyword evidence="3" id="KW-0804">Transcription</keyword>
<dbReference type="InterPro" id="IPR036161">
    <property type="entry name" value="RPB6/omega-like_sf"/>
</dbReference>
<dbReference type="InterPro" id="IPR006110">
    <property type="entry name" value="Pol_omega/Rpo6/RPB6"/>
</dbReference>
<dbReference type="EMBL" id="LR865366">
    <property type="protein sequence ID" value="CAD2085999.1"/>
    <property type="molecule type" value="Genomic_DNA"/>
</dbReference>
<dbReference type="PROSITE" id="PS01111">
    <property type="entry name" value="RNA_POL_K_14KD"/>
    <property type="match status" value="1"/>
</dbReference>
<dbReference type="InterPro" id="IPR028363">
    <property type="entry name" value="RPB6"/>
</dbReference>
<dbReference type="PIRSF" id="PIRSF000778">
    <property type="entry name" value="RpoK/RPB6"/>
    <property type="match status" value="1"/>
</dbReference>
<evidence type="ECO:0000256" key="4">
    <source>
        <dbReference type="ARBA" id="ARBA00023242"/>
    </source>
</evidence>
<keyword evidence="6" id="KW-0548">Nucleotidyltransferase</keyword>
<dbReference type="Gene3D" id="3.90.940.10">
    <property type="match status" value="1"/>
</dbReference>
<dbReference type="InterPro" id="IPR020708">
    <property type="entry name" value="DNA-dir_RNA_polK_14-18kDa_CS"/>
</dbReference>
<proteinExistence type="inferred from homology"/>
<accession>A0A6V7RVC8</accession>
<evidence type="ECO:0000256" key="3">
    <source>
        <dbReference type="ARBA" id="ARBA00023163"/>
    </source>
</evidence>
<dbReference type="GO" id="GO:0042797">
    <property type="term" value="P:tRNA transcription by RNA polymerase III"/>
    <property type="evidence" value="ECO:0007669"/>
    <property type="project" value="TreeGrafter"/>
</dbReference>
<dbReference type="GO" id="GO:0003677">
    <property type="term" value="F:DNA binding"/>
    <property type="evidence" value="ECO:0007669"/>
    <property type="project" value="InterPro"/>
</dbReference>
<dbReference type="GO" id="GO:0005665">
    <property type="term" value="C:RNA polymerase II, core complex"/>
    <property type="evidence" value="ECO:0007669"/>
    <property type="project" value="InterPro"/>
</dbReference>
<gene>
    <name evidence="6" type="ORF">PVLDE_0400410</name>
</gene>
<dbReference type="GO" id="GO:0006360">
    <property type="term" value="P:transcription by RNA polymerase I"/>
    <property type="evidence" value="ECO:0007669"/>
    <property type="project" value="TreeGrafter"/>
</dbReference>
<comment type="similarity">
    <text evidence="5">Belongs to the archaeal Rpo6/eukaryotic RPB6 RNA polymerase subunit family.</text>
</comment>
<evidence type="ECO:0000256" key="1">
    <source>
        <dbReference type="ARBA" id="ARBA00004123"/>
    </source>
</evidence>